<dbReference type="AlphaFoldDB" id="A0A7W9TMW6"/>
<dbReference type="InterPro" id="IPR000086">
    <property type="entry name" value="NUDIX_hydrolase_dom"/>
</dbReference>
<evidence type="ECO:0000256" key="3">
    <source>
        <dbReference type="ARBA" id="ARBA00007275"/>
    </source>
</evidence>
<dbReference type="Proteomes" id="UP000541136">
    <property type="component" value="Unassembled WGS sequence"/>
</dbReference>
<sequence length="204" mass="22804">MTDDSDTNLTETLIRSEPLCEGNFLKARRDTVRMPDGSVSTREYIVHPGAVVVIPLLDERHVLVERQFRYPVGRIMTEFPAGKLDPGEDPWVCARRELREETGYAAEEWALAGRMHLAIAYSTEVIHVFFARGLKAGERDLDADEFLDVGTSSDEALLDACRDGAATDAKTLTCLLWLQNVRSGRWTLDWHRTPDAGPGDQDSA</sequence>
<proteinExistence type="inferred from homology"/>
<comment type="similarity">
    <text evidence="3">Belongs to the Nudix hydrolase family. NudK subfamily.</text>
</comment>
<evidence type="ECO:0000256" key="4">
    <source>
        <dbReference type="ARBA" id="ARBA00016377"/>
    </source>
</evidence>
<comment type="caution">
    <text evidence="9">The sequence shown here is derived from an EMBL/GenBank/DDBJ whole genome shotgun (WGS) entry which is preliminary data.</text>
</comment>
<dbReference type="GO" id="GO:0019693">
    <property type="term" value="P:ribose phosphate metabolic process"/>
    <property type="evidence" value="ECO:0007669"/>
    <property type="project" value="TreeGrafter"/>
</dbReference>
<evidence type="ECO:0000256" key="1">
    <source>
        <dbReference type="ARBA" id="ARBA00000847"/>
    </source>
</evidence>
<dbReference type="GO" id="GO:0005829">
    <property type="term" value="C:cytosol"/>
    <property type="evidence" value="ECO:0007669"/>
    <property type="project" value="TreeGrafter"/>
</dbReference>
<evidence type="ECO:0000256" key="5">
    <source>
        <dbReference type="ARBA" id="ARBA00022801"/>
    </source>
</evidence>
<dbReference type="PANTHER" id="PTHR11839:SF18">
    <property type="entry name" value="NUDIX HYDROLASE DOMAIN-CONTAINING PROTEIN"/>
    <property type="match status" value="1"/>
</dbReference>
<gene>
    <name evidence="9" type="ORF">HNR28_001527</name>
</gene>
<dbReference type="GO" id="GO:0016787">
    <property type="term" value="F:hydrolase activity"/>
    <property type="evidence" value="ECO:0007669"/>
    <property type="project" value="UniProtKB-KW"/>
</dbReference>
<dbReference type="SUPFAM" id="SSF55811">
    <property type="entry name" value="Nudix"/>
    <property type="match status" value="1"/>
</dbReference>
<evidence type="ECO:0000259" key="8">
    <source>
        <dbReference type="PROSITE" id="PS51462"/>
    </source>
</evidence>
<dbReference type="InterPro" id="IPR020084">
    <property type="entry name" value="NUDIX_hydrolase_CS"/>
</dbReference>
<evidence type="ECO:0000256" key="7">
    <source>
        <dbReference type="ARBA" id="ARBA00032272"/>
    </source>
</evidence>
<dbReference type="RefSeq" id="WP_151025553.1">
    <property type="nucleotide sequence ID" value="NZ_JACHIB010000007.1"/>
</dbReference>
<comment type="catalytic activity">
    <reaction evidence="1">
        <text>GDP-alpha-D-mannose + H2O = alpha-D-mannose 1-phosphate + GMP + 2 H(+)</text>
        <dbReference type="Rhea" id="RHEA:27978"/>
        <dbReference type="ChEBI" id="CHEBI:15377"/>
        <dbReference type="ChEBI" id="CHEBI:15378"/>
        <dbReference type="ChEBI" id="CHEBI:57527"/>
        <dbReference type="ChEBI" id="CHEBI:58115"/>
        <dbReference type="ChEBI" id="CHEBI:58409"/>
    </reaction>
</comment>
<accession>A0A7W9TMW6</accession>
<evidence type="ECO:0000313" key="10">
    <source>
        <dbReference type="Proteomes" id="UP000541136"/>
    </source>
</evidence>
<dbReference type="Pfam" id="PF00293">
    <property type="entry name" value="NUDIX"/>
    <property type="match status" value="1"/>
</dbReference>
<evidence type="ECO:0000256" key="6">
    <source>
        <dbReference type="ARBA" id="ARBA00032162"/>
    </source>
</evidence>
<name>A0A7W9TMW6_CASDE</name>
<protein>
    <recommendedName>
        <fullName evidence="4">GDP-mannose pyrophosphatase</fullName>
    </recommendedName>
    <alternativeName>
        <fullName evidence="6">GDP-mannose hydrolase</fullName>
    </alternativeName>
    <alternativeName>
        <fullName evidence="7">GDPMK</fullName>
    </alternativeName>
</protein>
<evidence type="ECO:0000313" key="9">
    <source>
        <dbReference type="EMBL" id="MBB6083489.1"/>
    </source>
</evidence>
<dbReference type="PROSITE" id="PS51462">
    <property type="entry name" value="NUDIX"/>
    <property type="match status" value="1"/>
</dbReference>
<evidence type="ECO:0000256" key="2">
    <source>
        <dbReference type="ARBA" id="ARBA00001946"/>
    </source>
</evidence>
<organism evidence="9 10">
    <name type="scientific">Castellaniella defragrans</name>
    <name type="common">Alcaligenes defragrans</name>
    <dbReference type="NCBI Taxonomy" id="75697"/>
    <lineage>
        <taxon>Bacteria</taxon>
        <taxon>Pseudomonadati</taxon>
        <taxon>Pseudomonadota</taxon>
        <taxon>Betaproteobacteria</taxon>
        <taxon>Burkholderiales</taxon>
        <taxon>Alcaligenaceae</taxon>
        <taxon>Castellaniella</taxon>
    </lineage>
</organism>
<dbReference type="PANTHER" id="PTHR11839">
    <property type="entry name" value="UDP/ADP-SUGAR PYROPHOSPHATASE"/>
    <property type="match status" value="1"/>
</dbReference>
<reference evidence="9 10" key="1">
    <citation type="submission" date="2020-08" db="EMBL/GenBank/DDBJ databases">
        <title>Genomic Encyclopedia of Type Strains, Phase IV (KMG-IV): sequencing the most valuable type-strain genomes for metagenomic binning, comparative biology and taxonomic classification.</title>
        <authorList>
            <person name="Goeker M."/>
        </authorList>
    </citation>
    <scope>NUCLEOTIDE SEQUENCE [LARGE SCALE GENOMIC DNA]</scope>
    <source>
        <strain evidence="9 10">DSM 12141</strain>
    </source>
</reference>
<keyword evidence="5 9" id="KW-0378">Hydrolase</keyword>
<dbReference type="GO" id="GO:0006753">
    <property type="term" value="P:nucleoside phosphate metabolic process"/>
    <property type="evidence" value="ECO:0007669"/>
    <property type="project" value="TreeGrafter"/>
</dbReference>
<dbReference type="EMBL" id="JACHIB010000007">
    <property type="protein sequence ID" value="MBB6083489.1"/>
    <property type="molecule type" value="Genomic_DNA"/>
</dbReference>
<feature type="domain" description="Nudix hydrolase" evidence="8">
    <location>
        <begin position="47"/>
        <end position="180"/>
    </location>
</feature>
<comment type="cofactor">
    <cofactor evidence="2">
        <name>Mg(2+)</name>
        <dbReference type="ChEBI" id="CHEBI:18420"/>
    </cofactor>
</comment>
<dbReference type="PROSITE" id="PS00893">
    <property type="entry name" value="NUDIX_BOX"/>
    <property type="match status" value="1"/>
</dbReference>
<dbReference type="Gene3D" id="3.90.79.10">
    <property type="entry name" value="Nucleoside Triphosphate Pyrophosphohydrolase"/>
    <property type="match status" value="1"/>
</dbReference>
<dbReference type="InterPro" id="IPR015797">
    <property type="entry name" value="NUDIX_hydrolase-like_dom_sf"/>
</dbReference>